<evidence type="ECO:0000313" key="2">
    <source>
        <dbReference type="Proteomes" id="UP000886523"/>
    </source>
</evidence>
<reference evidence="1" key="1">
    <citation type="journal article" date="2020" name="Nat. Commun.">
        <title>Large-scale genome sequencing of mycorrhizal fungi provides insights into the early evolution of symbiotic traits.</title>
        <authorList>
            <person name="Miyauchi S."/>
            <person name="Kiss E."/>
            <person name="Kuo A."/>
            <person name="Drula E."/>
            <person name="Kohler A."/>
            <person name="Sanchez-Garcia M."/>
            <person name="Morin E."/>
            <person name="Andreopoulos B."/>
            <person name="Barry K.W."/>
            <person name="Bonito G."/>
            <person name="Buee M."/>
            <person name="Carver A."/>
            <person name="Chen C."/>
            <person name="Cichocki N."/>
            <person name="Clum A."/>
            <person name="Culley D."/>
            <person name="Crous P.W."/>
            <person name="Fauchery L."/>
            <person name="Girlanda M."/>
            <person name="Hayes R.D."/>
            <person name="Keri Z."/>
            <person name="LaButti K."/>
            <person name="Lipzen A."/>
            <person name="Lombard V."/>
            <person name="Magnuson J."/>
            <person name="Maillard F."/>
            <person name="Murat C."/>
            <person name="Nolan M."/>
            <person name="Ohm R.A."/>
            <person name="Pangilinan J."/>
            <person name="Pereira M.F."/>
            <person name="Perotto S."/>
            <person name="Peter M."/>
            <person name="Pfister S."/>
            <person name="Riley R."/>
            <person name="Sitrit Y."/>
            <person name="Stielow J.B."/>
            <person name="Szollosi G."/>
            <person name="Zifcakova L."/>
            <person name="Stursova M."/>
            <person name="Spatafora J.W."/>
            <person name="Tedersoo L."/>
            <person name="Vaario L.M."/>
            <person name="Yamada A."/>
            <person name="Yan M."/>
            <person name="Wang P."/>
            <person name="Xu J."/>
            <person name="Bruns T."/>
            <person name="Baldrian P."/>
            <person name="Vilgalys R."/>
            <person name="Dunand C."/>
            <person name="Henrissat B."/>
            <person name="Grigoriev I.V."/>
            <person name="Hibbett D."/>
            <person name="Nagy L.G."/>
            <person name="Martin F.M."/>
        </authorList>
    </citation>
    <scope>NUCLEOTIDE SEQUENCE</scope>
    <source>
        <strain evidence="1">UP504</strain>
    </source>
</reference>
<dbReference type="AlphaFoldDB" id="A0A9P6B7T8"/>
<dbReference type="Proteomes" id="UP000886523">
    <property type="component" value="Unassembled WGS sequence"/>
</dbReference>
<dbReference type="EMBL" id="MU128920">
    <property type="protein sequence ID" value="KAF9519119.1"/>
    <property type="molecule type" value="Genomic_DNA"/>
</dbReference>
<comment type="caution">
    <text evidence="1">The sequence shown here is derived from an EMBL/GenBank/DDBJ whole genome shotgun (WGS) entry which is preliminary data.</text>
</comment>
<proteinExistence type="predicted"/>
<gene>
    <name evidence="1" type="ORF">BS47DRAFT_1337690</name>
</gene>
<accession>A0A9P6B7T8</accession>
<keyword evidence="2" id="KW-1185">Reference proteome</keyword>
<organism evidence="1 2">
    <name type="scientific">Hydnum rufescens UP504</name>
    <dbReference type="NCBI Taxonomy" id="1448309"/>
    <lineage>
        <taxon>Eukaryota</taxon>
        <taxon>Fungi</taxon>
        <taxon>Dikarya</taxon>
        <taxon>Basidiomycota</taxon>
        <taxon>Agaricomycotina</taxon>
        <taxon>Agaricomycetes</taxon>
        <taxon>Cantharellales</taxon>
        <taxon>Hydnaceae</taxon>
        <taxon>Hydnum</taxon>
    </lineage>
</organism>
<feature type="non-terminal residue" evidence="1">
    <location>
        <position position="1"/>
    </location>
</feature>
<evidence type="ECO:0000313" key="1">
    <source>
        <dbReference type="EMBL" id="KAF9519119.1"/>
    </source>
</evidence>
<sequence>VPENKLVKQGPLWDRETDRAIATWRDLPQEAGSRARNLGLRMIMESHAFEYSTQEGDEVPYNYKLSSVRIAVMPRWDWLLNKNCRVHSIVRSDCSKHSDEARSRERLGHTFRRMTERQEGWIIRQWLCGFSPEVTLGPANAKCTFLYCGNDLFHLHLLHIRNLAVKVWGRHHEALGKWIKYLEIYLLGGVGMRIGGMGAHHDWVWK</sequence>
<feature type="non-terminal residue" evidence="1">
    <location>
        <position position="206"/>
    </location>
</feature>
<protein>
    <submittedName>
        <fullName evidence="1">Uncharacterized protein</fullName>
    </submittedName>
</protein>
<name>A0A9P6B7T8_9AGAM</name>